<dbReference type="InterPro" id="IPR018484">
    <property type="entry name" value="FGGY_N"/>
</dbReference>
<comment type="caution">
    <text evidence="2">The sequence shown here is derived from an EMBL/GenBank/DDBJ whole genome shotgun (WGS) entry which is preliminary data.</text>
</comment>
<accession>A0ABN3KGJ4</accession>
<dbReference type="RefSeq" id="WP_344598613.1">
    <property type="nucleotide sequence ID" value="NZ_BAAARW010000050.1"/>
</dbReference>
<feature type="domain" description="Carbohydrate kinase FGGY N-terminal" evidence="1">
    <location>
        <begin position="5"/>
        <end position="63"/>
    </location>
</feature>
<organism evidence="2 3">
    <name type="scientific">Actinomadura vinacea</name>
    <dbReference type="NCBI Taxonomy" id="115336"/>
    <lineage>
        <taxon>Bacteria</taxon>
        <taxon>Bacillati</taxon>
        <taxon>Actinomycetota</taxon>
        <taxon>Actinomycetes</taxon>
        <taxon>Streptosporangiales</taxon>
        <taxon>Thermomonosporaceae</taxon>
        <taxon>Actinomadura</taxon>
    </lineage>
</organism>
<dbReference type="Gene3D" id="3.30.420.40">
    <property type="match status" value="1"/>
</dbReference>
<gene>
    <name evidence="2" type="ORF">GCM10010191_94390</name>
</gene>
<evidence type="ECO:0000313" key="3">
    <source>
        <dbReference type="Proteomes" id="UP001501231"/>
    </source>
</evidence>
<sequence length="69" mass="7228">MNAVTVGVDIGTTGLKAVALDERARVVAEHTVRYPTRLAGTAAEQDAEVWWSAARRALPRVCGNAGGPP</sequence>
<proteinExistence type="predicted"/>
<keyword evidence="3" id="KW-1185">Reference proteome</keyword>
<evidence type="ECO:0000313" key="2">
    <source>
        <dbReference type="EMBL" id="GAA2459299.1"/>
    </source>
</evidence>
<dbReference type="InterPro" id="IPR043129">
    <property type="entry name" value="ATPase_NBD"/>
</dbReference>
<reference evidence="2 3" key="1">
    <citation type="journal article" date="2019" name="Int. J. Syst. Evol. Microbiol.">
        <title>The Global Catalogue of Microorganisms (GCM) 10K type strain sequencing project: providing services to taxonomists for standard genome sequencing and annotation.</title>
        <authorList>
            <consortium name="The Broad Institute Genomics Platform"/>
            <consortium name="The Broad Institute Genome Sequencing Center for Infectious Disease"/>
            <person name="Wu L."/>
            <person name="Ma J."/>
        </authorList>
    </citation>
    <scope>NUCLEOTIDE SEQUENCE [LARGE SCALE GENOMIC DNA]</scope>
    <source>
        <strain evidence="2 3">JCM 3325</strain>
    </source>
</reference>
<dbReference type="SUPFAM" id="SSF53067">
    <property type="entry name" value="Actin-like ATPase domain"/>
    <property type="match status" value="1"/>
</dbReference>
<name>A0ABN3KGJ4_9ACTN</name>
<dbReference type="Pfam" id="PF00370">
    <property type="entry name" value="FGGY_N"/>
    <property type="match status" value="1"/>
</dbReference>
<dbReference type="EMBL" id="BAAARW010000050">
    <property type="protein sequence ID" value="GAA2459299.1"/>
    <property type="molecule type" value="Genomic_DNA"/>
</dbReference>
<evidence type="ECO:0000259" key="1">
    <source>
        <dbReference type="Pfam" id="PF00370"/>
    </source>
</evidence>
<protein>
    <recommendedName>
        <fullName evidence="1">Carbohydrate kinase FGGY N-terminal domain-containing protein</fullName>
    </recommendedName>
</protein>
<dbReference type="Proteomes" id="UP001501231">
    <property type="component" value="Unassembled WGS sequence"/>
</dbReference>